<reference evidence="3" key="1">
    <citation type="submission" date="2022-01" db="EMBL/GenBank/DDBJ databases">
        <authorList>
            <person name="Braso-Vives M."/>
        </authorList>
    </citation>
    <scope>NUCLEOTIDE SEQUENCE</scope>
</reference>
<dbReference type="EMBL" id="OV696695">
    <property type="protein sequence ID" value="CAH1239210.1"/>
    <property type="molecule type" value="Genomic_DNA"/>
</dbReference>
<feature type="region of interest" description="Disordered" evidence="1">
    <location>
        <begin position="111"/>
        <end position="218"/>
    </location>
</feature>
<protein>
    <submittedName>
        <fullName evidence="3">ADIPOQ protein</fullName>
    </submittedName>
</protein>
<evidence type="ECO:0000313" key="3">
    <source>
        <dbReference type="EMBL" id="CAH1239210.1"/>
    </source>
</evidence>
<evidence type="ECO:0000313" key="4">
    <source>
        <dbReference type="Proteomes" id="UP000838412"/>
    </source>
</evidence>
<dbReference type="GO" id="GO:0005615">
    <property type="term" value="C:extracellular space"/>
    <property type="evidence" value="ECO:0007669"/>
    <property type="project" value="TreeGrafter"/>
</dbReference>
<dbReference type="GO" id="GO:0030020">
    <property type="term" value="F:extracellular matrix structural constituent conferring tensile strength"/>
    <property type="evidence" value="ECO:0007669"/>
    <property type="project" value="TreeGrafter"/>
</dbReference>
<gene>
    <name evidence="3" type="primary">ADIPOQ</name>
    <name evidence="3" type="ORF">BLAG_LOCUS3567</name>
</gene>
<proteinExistence type="predicted"/>
<dbReference type="InterPro" id="IPR008160">
    <property type="entry name" value="Collagen"/>
</dbReference>
<keyword evidence="4" id="KW-1185">Reference proteome</keyword>
<dbReference type="Pfam" id="PF01391">
    <property type="entry name" value="Collagen"/>
    <property type="match status" value="1"/>
</dbReference>
<keyword evidence="2" id="KW-1133">Transmembrane helix</keyword>
<sequence>MSSDKLINGDLAIGGTAHAGRRFRFRSAGLQAAWAAAVLLGVTALVAVLLQNWHLKELMSANDERIASLETKVQEQNSQLRERVASLEVLSRDMSWVINNKMADTELTDVVSGPEAMSPVKDGAPLMNKEQPPDTINRHRTKRGANSVTIPFGGCVQGLPGRDGRDGMPGRDGREGAVGPTGPPGPPGPNGSDGRDGRDGVPGSPGPVGLPGNCSCNDTNSEGYKTIDEYGRVWEMFWWWKAGSSWSSTITDVLQESYGACDPGSEYCMGRLPSWLQEDGTELLAKDSRGNVYRWEFDPNNPTAHAAWQAFYGHQETPSGQIKNNMAWMPSVLAGTGPARAQDSFMYRTENGVKSILLDDDNCDCYTSLNIGHGMCLAGHNTRYGPRGQYGVDALYDSYCNVPVPSIGLELYFNRLELLFSLWMSMLACMILNNGQGE</sequence>
<feature type="transmembrane region" description="Helical" evidence="2">
    <location>
        <begin position="32"/>
        <end position="50"/>
    </location>
</feature>
<accession>A0A8J9YNV1</accession>
<evidence type="ECO:0000256" key="2">
    <source>
        <dbReference type="SAM" id="Phobius"/>
    </source>
</evidence>
<evidence type="ECO:0000256" key="1">
    <source>
        <dbReference type="SAM" id="MobiDB-lite"/>
    </source>
</evidence>
<dbReference type="GO" id="GO:0031012">
    <property type="term" value="C:extracellular matrix"/>
    <property type="evidence" value="ECO:0007669"/>
    <property type="project" value="TreeGrafter"/>
</dbReference>
<keyword evidence="2" id="KW-0812">Transmembrane</keyword>
<dbReference type="PANTHER" id="PTHR24023">
    <property type="entry name" value="COLLAGEN ALPHA"/>
    <property type="match status" value="1"/>
</dbReference>
<dbReference type="InterPro" id="IPR050149">
    <property type="entry name" value="Collagen_superfamily"/>
</dbReference>
<dbReference type="AlphaFoldDB" id="A0A8J9YNV1"/>
<feature type="compositionally biased region" description="Basic and acidic residues" evidence="1">
    <location>
        <begin position="162"/>
        <end position="175"/>
    </location>
</feature>
<organism evidence="3 4">
    <name type="scientific">Branchiostoma lanceolatum</name>
    <name type="common">Common lancelet</name>
    <name type="synonym">Amphioxus lanceolatum</name>
    <dbReference type="NCBI Taxonomy" id="7740"/>
    <lineage>
        <taxon>Eukaryota</taxon>
        <taxon>Metazoa</taxon>
        <taxon>Chordata</taxon>
        <taxon>Cephalochordata</taxon>
        <taxon>Leptocardii</taxon>
        <taxon>Amphioxiformes</taxon>
        <taxon>Branchiostomatidae</taxon>
        <taxon>Branchiostoma</taxon>
    </lineage>
</organism>
<dbReference type="Proteomes" id="UP000838412">
    <property type="component" value="Chromosome 10"/>
</dbReference>
<name>A0A8J9YNV1_BRALA</name>
<dbReference type="OrthoDB" id="445984at2759"/>
<keyword evidence="2" id="KW-0472">Membrane</keyword>
<dbReference type="PANTHER" id="PTHR24023:SF1112">
    <property type="entry name" value="COL_CUTICLE_N DOMAIN-CONTAINING PROTEIN-RELATED"/>
    <property type="match status" value="1"/>
</dbReference>
<dbReference type="GO" id="GO:0030198">
    <property type="term" value="P:extracellular matrix organization"/>
    <property type="evidence" value="ECO:0007669"/>
    <property type="project" value="TreeGrafter"/>
</dbReference>